<dbReference type="EMBL" id="UASK01000005">
    <property type="protein sequence ID" value="SPX41639.1"/>
    <property type="molecule type" value="Genomic_DNA"/>
</dbReference>
<dbReference type="Proteomes" id="UP000249936">
    <property type="component" value="Unassembled WGS sequence"/>
</dbReference>
<dbReference type="AlphaFoldDB" id="A0A2X1PL08"/>
<dbReference type="GO" id="GO:0000105">
    <property type="term" value="P:L-histidine biosynthetic process"/>
    <property type="evidence" value="ECO:0007669"/>
    <property type="project" value="InterPro"/>
</dbReference>
<proteinExistence type="predicted"/>
<organism evidence="2 3">
    <name type="scientific">Haemophilus influenzae</name>
    <dbReference type="NCBI Taxonomy" id="727"/>
    <lineage>
        <taxon>Bacteria</taxon>
        <taxon>Pseudomonadati</taxon>
        <taxon>Pseudomonadota</taxon>
        <taxon>Gammaproteobacteria</taxon>
        <taxon>Pasteurellales</taxon>
        <taxon>Pasteurellaceae</taxon>
        <taxon>Haemophilus</taxon>
    </lineage>
</organism>
<dbReference type="Gene3D" id="3.40.190.10">
    <property type="entry name" value="Periplasmic binding protein-like II"/>
    <property type="match status" value="1"/>
</dbReference>
<keyword evidence="2" id="KW-0808">Transferase</keyword>
<protein>
    <submittedName>
        <fullName evidence="2">ATP phosphoribosyltransferase</fullName>
    </submittedName>
</protein>
<evidence type="ECO:0000313" key="2">
    <source>
        <dbReference type="EMBL" id="SPX41639.1"/>
    </source>
</evidence>
<sequence length="53" mass="6113">MKQLHTKNFANLIFGDCRLSLAVDRDCHYENVKDLANRRIATSLPAFAQTLYE</sequence>
<dbReference type="GO" id="GO:0005737">
    <property type="term" value="C:cytoplasm"/>
    <property type="evidence" value="ECO:0007669"/>
    <property type="project" value="InterPro"/>
</dbReference>
<dbReference type="SUPFAM" id="SSF53850">
    <property type="entry name" value="Periplasmic binding protein-like II"/>
    <property type="match status" value="1"/>
</dbReference>
<evidence type="ECO:0000313" key="3">
    <source>
        <dbReference type="Proteomes" id="UP000249936"/>
    </source>
</evidence>
<gene>
    <name evidence="2" type="ORF">NCTC11872_01248</name>
</gene>
<keyword evidence="2" id="KW-0328">Glycosyltransferase</keyword>
<dbReference type="GO" id="GO:0003879">
    <property type="term" value="F:ATP phosphoribosyltransferase activity"/>
    <property type="evidence" value="ECO:0007669"/>
    <property type="project" value="InterPro"/>
</dbReference>
<accession>A0A2X1PL08</accession>
<name>A0A2X1PL08_HAEIF</name>
<evidence type="ECO:0000259" key="1">
    <source>
        <dbReference type="Pfam" id="PF01634"/>
    </source>
</evidence>
<dbReference type="InterPro" id="IPR013820">
    <property type="entry name" value="ATP_PRibTrfase_cat"/>
</dbReference>
<dbReference type="Pfam" id="PF01634">
    <property type="entry name" value="HisG"/>
    <property type="match status" value="1"/>
</dbReference>
<reference evidence="2 3" key="1">
    <citation type="submission" date="2018-06" db="EMBL/GenBank/DDBJ databases">
        <authorList>
            <consortium name="Pathogen Informatics"/>
            <person name="Doyle S."/>
        </authorList>
    </citation>
    <scope>NUCLEOTIDE SEQUENCE [LARGE SCALE GENOMIC DNA]</scope>
    <source>
        <strain evidence="2 3">NCTC11872</strain>
    </source>
</reference>
<feature type="domain" description="ATP phosphoribosyltransferase catalytic" evidence="1">
    <location>
        <begin position="6"/>
        <end position="50"/>
    </location>
</feature>